<gene>
    <name evidence="2" type="ORF">SAMN06296020_1029</name>
</gene>
<proteinExistence type="predicted"/>
<sequence>MKKRMAKWLVMVLVLVMVMGGTGVYAQQPVQLMLDTEEAATSLVLKDGRAMISVDDLEELMGVDVQWQADELVLTYAEKTMVMTVGAQEALLDGESMLLDQPLIMEAEMLWVPLASVSRAFGHEVAWNASAKSVEIISRTNRLFSEYVKAIATTGALLLNGEMGDLHEAIVTSGEWDTPENEAFRTSLKEIKEASGATYVYTLIKSGTDEDPTLLISESDYPDEYGDEYEMESQFLKAFAGKPAYAVHFWDDEGTVMKSAFAPIYNSAGQVVAILGIDTVYNPMNHDANALISSKVKAIAVTGSLMLKGEMGDLHEVIVASGEWDTQENEAFRAVLKKIKEANGATYVYTLIKSGTDEDPTLLISESDYPDEYGDEYDMEPQFLLAFSGTPAAAQHIWIDDEVMKSAFAPIYNTAGEIVALLGIDMEAPELAHVPELD</sequence>
<reference evidence="2" key="1">
    <citation type="submission" date="2017-05" db="EMBL/GenBank/DDBJ databases">
        <authorList>
            <person name="Varghese N."/>
            <person name="Submissions S."/>
        </authorList>
    </citation>
    <scope>NUCLEOTIDE SEQUENCE</scope>
    <source>
        <strain evidence="2">Su22</strain>
    </source>
</reference>
<feature type="domain" description="Copper amine oxidase-like N-terminal" evidence="1">
    <location>
        <begin position="41"/>
        <end position="136"/>
    </location>
</feature>
<dbReference type="Pfam" id="PF07833">
    <property type="entry name" value="Cu_amine_oxidN1"/>
    <property type="match status" value="1"/>
</dbReference>
<protein>
    <submittedName>
        <fullName evidence="2">Copper amine oxidase N-terminal domain-containing protein</fullName>
    </submittedName>
</protein>
<dbReference type="Proteomes" id="UP001158066">
    <property type="component" value="Unassembled WGS sequence"/>
</dbReference>
<dbReference type="AlphaFoldDB" id="A0AA45WTN1"/>
<name>A0AA45WTN1_9CLOT</name>
<dbReference type="SUPFAM" id="SSF103190">
    <property type="entry name" value="Sensory domain-like"/>
    <property type="match status" value="1"/>
</dbReference>
<evidence type="ECO:0000259" key="1">
    <source>
        <dbReference type="Pfam" id="PF07833"/>
    </source>
</evidence>
<dbReference type="InterPro" id="IPR029151">
    <property type="entry name" value="Sensor-like_sf"/>
</dbReference>
<keyword evidence="3" id="KW-1185">Reference proteome</keyword>
<dbReference type="Gene3D" id="3.30.457.10">
    <property type="entry name" value="Copper amine oxidase-like, N-terminal domain"/>
    <property type="match status" value="1"/>
</dbReference>
<dbReference type="SUPFAM" id="SSF55383">
    <property type="entry name" value="Copper amine oxidase, domain N"/>
    <property type="match status" value="1"/>
</dbReference>
<dbReference type="InterPro" id="IPR036582">
    <property type="entry name" value="Mao_N_sf"/>
</dbReference>
<comment type="caution">
    <text evidence="2">The sequence shown here is derived from an EMBL/GenBank/DDBJ whole genome shotgun (WGS) entry which is preliminary data.</text>
</comment>
<dbReference type="EMBL" id="FXUF01000002">
    <property type="protein sequence ID" value="SMP42757.1"/>
    <property type="molecule type" value="Genomic_DNA"/>
</dbReference>
<dbReference type="RefSeq" id="WP_283407927.1">
    <property type="nucleotide sequence ID" value="NZ_FXUF01000002.1"/>
</dbReference>
<organism evidence="2 3">
    <name type="scientific">Anoxynatronum buryatiense</name>
    <dbReference type="NCBI Taxonomy" id="489973"/>
    <lineage>
        <taxon>Bacteria</taxon>
        <taxon>Bacillati</taxon>
        <taxon>Bacillota</taxon>
        <taxon>Clostridia</taxon>
        <taxon>Eubacteriales</taxon>
        <taxon>Clostridiaceae</taxon>
        <taxon>Anoxynatronum</taxon>
    </lineage>
</organism>
<evidence type="ECO:0000313" key="2">
    <source>
        <dbReference type="EMBL" id="SMP42757.1"/>
    </source>
</evidence>
<dbReference type="InterPro" id="IPR012854">
    <property type="entry name" value="Cu_amine_oxidase-like_N"/>
</dbReference>
<evidence type="ECO:0000313" key="3">
    <source>
        <dbReference type="Proteomes" id="UP001158066"/>
    </source>
</evidence>
<accession>A0AA45WTN1</accession>